<dbReference type="Gene3D" id="3.30.420.40">
    <property type="match status" value="2"/>
</dbReference>
<dbReference type="AlphaFoldDB" id="A0A418MJJ9"/>
<dbReference type="EC" id="2.7.1.170" evidence="1"/>
<organism evidence="2 3">
    <name type="scientific">Fibrisoma montanum</name>
    <dbReference type="NCBI Taxonomy" id="2305895"/>
    <lineage>
        <taxon>Bacteria</taxon>
        <taxon>Pseudomonadati</taxon>
        <taxon>Bacteroidota</taxon>
        <taxon>Cytophagia</taxon>
        <taxon>Cytophagales</taxon>
        <taxon>Spirosomataceae</taxon>
        <taxon>Fibrisoma</taxon>
    </lineage>
</organism>
<comment type="pathway">
    <text evidence="1">Amino-sugar metabolism; 1,6-anhydro-N-acetylmuramate degradation.</text>
</comment>
<dbReference type="EMBL" id="QXED01000001">
    <property type="protein sequence ID" value="RIV27594.1"/>
    <property type="molecule type" value="Genomic_DNA"/>
</dbReference>
<dbReference type="GO" id="GO:0016773">
    <property type="term" value="F:phosphotransferase activity, alcohol group as acceptor"/>
    <property type="evidence" value="ECO:0007669"/>
    <property type="project" value="UniProtKB-UniRule"/>
</dbReference>
<keyword evidence="1" id="KW-0119">Carbohydrate metabolism</keyword>
<dbReference type="GO" id="GO:0009254">
    <property type="term" value="P:peptidoglycan turnover"/>
    <property type="evidence" value="ECO:0007669"/>
    <property type="project" value="UniProtKB-UniRule"/>
</dbReference>
<comment type="pathway">
    <text evidence="1">Cell wall biogenesis; peptidoglycan recycling.</text>
</comment>
<reference evidence="2 3" key="1">
    <citation type="submission" date="2018-08" db="EMBL/GenBank/DDBJ databases">
        <title>Fibrisoma montanum sp. nov., isolated from Danxia mountain soil.</title>
        <authorList>
            <person name="Huang Y."/>
        </authorList>
    </citation>
    <scope>NUCLEOTIDE SEQUENCE [LARGE SCALE GENOMIC DNA]</scope>
    <source>
        <strain evidence="2 3">HYT19</strain>
    </source>
</reference>
<comment type="similarity">
    <text evidence="1">Belongs to the anhydro-N-acetylmuramic acid kinase family.</text>
</comment>
<evidence type="ECO:0000313" key="2">
    <source>
        <dbReference type="EMBL" id="RIV27594.1"/>
    </source>
</evidence>
<dbReference type="RefSeq" id="WP_119666435.1">
    <property type="nucleotide sequence ID" value="NZ_QXED01000001.1"/>
</dbReference>
<name>A0A418MJJ9_9BACT</name>
<keyword evidence="1 2" id="KW-0808">Transferase</keyword>
<dbReference type="PANTHER" id="PTHR30605">
    <property type="entry name" value="ANHYDRO-N-ACETYLMURAMIC ACID KINASE"/>
    <property type="match status" value="1"/>
</dbReference>
<comment type="catalytic activity">
    <reaction evidence="1">
        <text>1,6-anhydro-N-acetyl-beta-muramate + ATP + H2O = N-acetyl-D-muramate 6-phosphate + ADP + H(+)</text>
        <dbReference type="Rhea" id="RHEA:24952"/>
        <dbReference type="ChEBI" id="CHEBI:15377"/>
        <dbReference type="ChEBI" id="CHEBI:15378"/>
        <dbReference type="ChEBI" id="CHEBI:30616"/>
        <dbReference type="ChEBI" id="CHEBI:58690"/>
        <dbReference type="ChEBI" id="CHEBI:58722"/>
        <dbReference type="ChEBI" id="CHEBI:456216"/>
        <dbReference type="EC" id="2.7.1.170"/>
    </reaction>
</comment>
<keyword evidence="3" id="KW-1185">Reference proteome</keyword>
<comment type="caution">
    <text evidence="2">The sequence shown here is derived from an EMBL/GenBank/DDBJ whole genome shotgun (WGS) entry which is preliminary data.</text>
</comment>
<dbReference type="UniPathway" id="UPA00343"/>
<dbReference type="SUPFAM" id="SSF53067">
    <property type="entry name" value="Actin-like ATPase domain"/>
    <property type="match status" value="1"/>
</dbReference>
<dbReference type="GO" id="GO:0097175">
    <property type="term" value="P:1,6-anhydro-N-acetyl-beta-muramic acid catabolic process"/>
    <property type="evidence" value="ECO:0007669"/>
    <property type="project" value="UniProtKB-UniRule"/>
</dbReference>
<sequence>MNQQLQKLYDVARKPVRRIIGLMSGTSLDGLDVALCQLSGSGPDTSVTLEQFATVPYEDDLKADIRGIFAKRQIDFESVCLLNAYIGRLHGRMVLDCLRTWNLTPADVDIVASHGQTVYHAPKSQHRQDKFPNATLQIGDGDHVAATTGIITLSDFRQKHVAHGGEGAPLAVYGDYFIFSKAGETRILLNMGGIANFTYLPASQDASLVFTTDTGPGNTLLDAYARRFLNQPFDEHGRLAASGHVNADLLHALKESPFFEAPFPKTTGPEVFNSEYVESAQRQSGSVSIPDADLMATLVQFSADTISDAIRRVLPVDKTDSSQQVRIYMSGGGMHNPALTNAIKRQLPDCSFGRTDELGIDGDAKEAVLFAVLANETLAGGSASFGEGRSGVPTVTMGKISFPT</sequence>
<dbReference type="Pfam" id="PF03702">
    <property type="entry name" value="AnmK"/>
    <property type="match status" value="1"/>
</dbReference>
<keyword evidence="1" id="KW-0547">Nucleotide-binding</keyword>
<protein>
    <recommendedName>
        <fullName evidence="1">Anhydro-N-acetylmuramic acid kinase</fullName>
        <ecNumber evidence="1">2.7.1.170</ecNumber>
    </recommendedName>
    <alternativeName>
        <fullName evidence="1">AnhMurNAc kinase</fullName>
    </alternativeName>
</protein>
<dbReference type="NCBIfam" id="NF007149">
    <property type="entry name" value="PRK09585.3-4"/>
    <property type="match status" value="1"/>
</dbReference>
<evidence type="ECO:0000256" key="1">
    <source>
        <dbReference type="HAMAP-Rule" id="MF_01270"/>
    </source>
</evidence>
<accession>A0A418MJJ9</accession>
<dbReference type="GO" id="GO:0006040">
    <property type="term" value="P:amino sugar metabolic process"/>
    <property type="evidence" value="ECO:0007669"/>
    <property type="project" value="InterPro"/>
</dbReference>
<feature type="binding site" evidence="1">
    <location>
        <begin position="25"/>
        <end position="32"/>
    </location>
    <ligand>
        <name>ATP</name>
        <dbReference type="ChEBI" id="CHEBI:30616"/>
    </ligand>
</feature>
<dbReference type="Proteomes" id="UP000283523">
    <property type="component" value="Unassembled WGS sequence"/>
</dbReference>
<dbReference type="HAMAP" id="MF_01270">
    <property type="entry name" value="AnhMurNAc_kinase"/>
    <property type="match status" value="1"/>
</dbReference>
<proteinExistence type="inferred from homology"/>
<dbReference type="GO" id="GO:0016301">
    <property type="term" value="F:kinase activity"/>
    <property type="evidence" value="ECO:0007669"/>
    <property type="project" value="UniProtKB-KW"/>
</dbReference>
<dbReference type="PANTHER" id="PTHR30605:SF0">
    <property type="entry name" value="ANHYDRO-N-ACETYLMURAMIC ACID KINASE"/>
    <property type="match status" value="1"/>
</dbReference>
<dbReference type="GO" id="GO:0005524">
    <property type="term" value="F:ATP binding"/>
    <property type="evidence" value="ECO:0007669"/>
    <property type="project" value="UniProtKB-UniRule"/>
</dbReference>
<dbReference type="CDD" id="cd24050">
    <property type="entry name" value="ASKHA_NBD_ANMK"/>
    <property type="match status" value="1"/>
</dbReference>
<evidence type="ECO:0000313" key="3">
    <source>
        <dbReference type="Proteomes" id="UP000283523"/>
    </source>
</evidence>
<dbReference type="InterPro" id="IPR043129">
    <property type="entry name" value="ATPase_NBD"/>
</dbReference>
<dbReference type="OrthoDB" id="9763949at2"/>
<gene>
    <name evidence="1" type="primary">anmK</name>
    <name evidence="2" type="ORF">DYU11_04630</name>
</gene>
<dbReference type="InterPro" id="IPR005338">
    <property type="entry name" value="Anhydro_N_Ac-Mur_kinase"/>
</dbReference>
<dbReference type="UniPathway" id="UPA00544"/>
<comment type="function">
    <text evidence="1">Catalyzes the specific phosphorylation of 1,6-anhydro-N-acetylmuramic acid (anhMurNAc) with the simultaneous cleavage of the 1,6-anhydro ring, generating MurNAc-6-P. Is required for the utilization of anhMurNAc either imported from the medium or derived from its own cell wall murein, and thus plays a role in cell wall recycling.</text>
</comment>
<keyword evidence="1 2" id="KW-0418">Kinase</keyword>
<keyword evidence="1" id="KW-0067">ATP-binding</keyword>